<keyword evidence="2" id="KW-1185">Reference proteome</keyword>
<evidence type="ECO:0000313" key="2">
    <source>
        <dbReference type="Proteomes" id="UP000242180"/>
    </source>
</evidence>
<evidence type="ECO:0000313" key="1">
    <source>
        <dbReference type="EMBL" id="ORY93944.1"/>
    </source>
</evidence>
<accession>A0A1X2H661</accession>
<dbReference type="Proteomes" id="UP000242180">
    <property type="component" value="Unassembled WGS sequence"/>
</dbReference>
<dbReference type="InParanoid" id="A0A1X2H661"/>
<comment type="caution">
    <text evidence="1">The sequence shown here is derived from an EMBL/GenBank/DDBJ whole genome shotgun (WGS) entry which is preliminary data.</text>
</comment>
<sequence length="59" mass="6627">MAPLTSEAIAKSLKGAGLTSEARIQLATEAWQDDRVFFPRKDDFLLEWLCTALCRPSKE</sequence>
<proteinExistence type="predicted"/>
<dbReference type="OMA" id="TEAWQDD"/>
<dbReference type="STRING" id="13706.A0A1X2H661"/>
<dbReference type="OrthoDB" id="160374at2759"/>
<dbReference type="AlphaFoldDB" id="A0A1X2H661"/>
<organism evidence="1 2">
    <name type="scientific">Syncephalastrum racemosum</name>
    <name type="common">Filamentous fungus</name>
    <dbReference type="NCBI Taxonomy" id="13706"/>
    <lineage>
        <taxon>Eukaryota</taxon>
        <taxon>Fungi</taxon>
        <taxon>Fungi incertae sedis</taxon>
        <taxon>Mucoromycota</taxon>
        <taxon>Mucoromycotina</taxon>
        <taxon>Mucoromycetes</taxon>
        <taxon>Mucorales</taxon>
        <taxon>Syncephalastraceae</taxon>
        <taxon>Syncephalastrum</taxon>
    </lineage>
</organism>
<reference evidence="1 2" key="1">
    <citation type="submission" date="2016-07" db="EMBL/GenBank/DDBJ databases">
        <title>Pervasive Adenine N6-methylation of Active Genes in Fungi.</title>
        <authorList>
            <consortium name="DOE Joint Genome Institute"/>
            <person name="Mondo S.J."/>
            <person name="Dannebaum R.O."/>
            <person name="Kuo R.C."/>
            <person name="Labutti K."/>
            <person name="Haridas S."/>
            <person name="Kuo A."/>
            <person name="Salamov A."/>
            <person name="Ahrendt S.R."/>
            <person name="Lipzen A."/>
            <person name="Sullivan W."/>
            <person name="Andreopoulos W.B."/>
            <person name="Clum A."/>
            <person name="Lindquist E."/>
            <person name="Daum C."/>
            <person name="Ramamoorthy G.K."/>
            <person name="Gryganskyi A."/>
            <person name="Culley D."/>
            <person name="Magnuson J.K."/>
            <person name="James T.Y."/>
            <person name="O'Malley M.A."/>
            <person name="Stajich J.E."/>
            <person name="Spatafora J.W."/>
            <person name="Visel A."/>
            <person name="Grigoriev I.V."/>
        </authorList>
    </citation>
    <scope>NUCLEOTIDE SEQUENCE [LARGE SCALE GENOMIC DNA]</scope>
    <source>
        <strain evidence="1 2">NRRL 2496</strain>
    </source>
</reference>
<name>A0A1X2H661_SYNRA</name>
<gene>
    <name evidence="1" type="ORF">BCR43DRAFT_443528</name>
</gene>
<protein>
    <submittedName>
        <fullName evidence="1">Uncharacterized protein</fullName>
    </submittedName>
</protein>
<dbReference type="EMBL" id="MCGN01000008">
    <property type="protein sequence ID" value="ORY93944.1"/>
    <property type="molecule type" value="Genomic_DNA"/>
</dbReference>